<dbReference type="Proteomes" id="UP001318682">
    <property type="component" value="Chromosome"/>
</dbReference>
<evidence type="ECO:0000313" key="8">
    <source>
        <dbReference type="Proteomes" id="UP001318682"/>
    </source>
</evidence>
<dbReference type="GO" id="GO:0005524">
    <property type="term" value="F:ATP binding"/>
    <property type="evidence" value="ECO:0007669"/>
    <property type="project" value="UniProtKB-KW"/>
</dbReference>
<keyword evidence="5 7" id="KW-0067">ATP-binding</keyword>
<keyword evidence="8" id="KW-1185">Reference proteome</keyword>
<dbReference type="InterPro" id="IPR003593">
    <property type="entry name" value="AAA+_ATPase"/>
</dbReference>
<reference evidence="8" key="2">
    <citation type="submission" date="2024-01" db="EMBL/GenBank/DDBJ databases">
        <title>Roseobacter fucihabitans sp. nov., isolated from the brown alga Fucus spiralis.</title>
        <authorList>
            <person name="Hahnke S."/>
            <person name="Berger M."/>
            <person name="Schlingloff A."/>
            <person name="Athale I."/>
            <person name="Neumann-Schaal M."/>
            <person name="Adenaya A."/>
            <person name="Poehlein A."/>
            <person name="Daniel R."/>
            <person name="Pertersen J."/>
            <person name="Brinkhoff T."/>
        </authorList>
    </citation>
    <scope>NUCLEOTIDE SEQUENCE [LARGE SCALE GENOMIC DNA]</scope>
    <source>
        <strain evidence="8">B14</strain>
    </source>
</reference>
<evidence type="ECO:0000256" key="2">
    <source>
        <dbReference type="ARBA" id="ARBA00005417"/>
    </source>
</evidence>
<dbReference type="NCBIfam" id="TIGR01727">
    <property type="entry name" value="oligo_HPY"/>
    <property type="match status" value="1"/>
</dbReference>
<comment type="subcellular location">
    <subcellularLocation>
        <location evidence="1">Cell inner membrane</location>
        <topology evidence="1">Peripheral membrane protein</topology>
    </subcellularLocation>
</comment>
<dbReference type="SUPFAM" id="SSF52540">
    <property type="entry name" value="P-loop containing nucleoside triphosphate hydrolases"/>
    <property type="match status" value="1"/>
</dbReference>
<keyword evidence="4" id="KW-0547">Nucleotide-binding</keyword>
<dbReference type="PANTHER" id="PTHR43776:SF7">
    <property type="entry name" value="D,D-DIPEPTIDE TRANSPORT ATP-BINDING PROTEIN DDPF-RELATED"/>
    <property type="match status" value="1"/>
</dbReference>
<dbReference type="PROSITE" id="PS00211">
    <property type="entry name" value="ABC_TRANSPORTER_1"/>
    <property type="match status" value="1"/>
</dbReference>
<dbReference type="InterPro" id="IPR017871">
    <property type="entry name" value="ABC_transporter-like_CS"/>
</dbReference>
<dbReference type="EMBL" id="CP143423">
    <property type="protein sequence ID" value="WVX48367.1"/>
    <property type="molecule type" value="Genomic_DNA"/>
</dbReference>
<accession>A0ABZ2BQU2</accession>
<organism evidence="7 8">
    <name type="scientific">Roseobacter fucihabitans</name>
    <dbReference type="NCBI Taxonomy" id="1537242"/>
    <lineage>
        <taxon>Bacteria</taxon>
        <taxon>Pseudomonadati</taxon>
        <taxon>Pseudomonadota</taxon>
        <taxon>Alphaproteobacteria</taxon>
        <taxon>Rhodobacterales</taxon>
        <taxon>Roseobacteraceae</taxon>
        <taxon>Roseobacter</taxon>
    </lineage>
</organism>
<reference evidence="7 8" key="1">
    <citation type="submission" date="2015-07" db="EMBL/GenBank/DDBJ databases">
        <authorList>
            <person name="Voget S."/>
            <person name="Dogs M."/>
            <person name="Brinkhoff T.H."/>
            <person name="Daniel R."/>
        </authorList>
    </citation>
    <scope>NUCLEOTIDE SEQUENCE [LARGE SCALE GENOMIC DNA]</scope>
    <source>
        <strain evidence="7 8">B14</strain>
    </source>
</reference>
<proteinExistence type="inferred from homology"/>
<gene>
    <name evidence="7" type="primary">oppF_1</name>
    <name evidence="7" type="ORF">ROLI_014470</name>
</gene>
<evidence type="ECO:0000256" key="4">
    <source>
        <dbReference type="ARBA" id="ARBA00022741"/>
    </source>
</evidence>
<evidence type="ECO:0000313" key="7">
    <source>
        <dbReference type="EMBL" id="WVX48367.1"/>
    </source>
</evidence>
<protein>
    <submittedName>
        <fullName evidence="7">Oligopeptide transport ATP-binding protein OppF</fullName>
    </submittedName>
</protein>
<dbReference type="InterPro" id="IPR003439">
    <property type="entry name" value="ABC_transporter-like_ATP-bd"/>
</dbReference>
<dbReference type="RefSeq" id="WP_187432268.1">
    <property type="nucleotide sequence ID" value="NZ_CP143423.1"/>
</dbReference>
<evidence type="ECO:0000256" key="1">
    <source>
        <dbReference type="ARBA" id="ARBA00004417"/>
    </source>
</evidence>
<dbReference type="PROSITE" id="PS50893">
    <property type="entry name" value="ABC_TRANSPORTER_2"/>
    <property type="match status" value="1"/>
</dbReference>
<name>A0ABZ2BQU2_9RHOB</name>
<evidence type="ECO:0000259" key="6">
    <source>
        <dbReference type="PROSITE" id="PS50893"/>
    </source>
</evidence>
<evidence type="ECO:0000256" key="3">
    <source>
        <dbReference type="ARBA" id="ARBA00022448"/>
    </source>
</evidence>
<dbReference type="Pfam" id="PF00005">
    <property type="entry name" value="ABC_tran"/>
    <property type="match status" value="1"/>
</dbReference>
<feature type="domain" description="ABC transporter" evidence="6">
    <location>
        <begin position="7"/>
        <end position="257"/>
    </location>
</feature>
<dbReference type="InterPro" id="IPR013563">
    <property type="entry name" value="Oligopep_ABC_C"/>
</dbReference>
<dbReference type="PANTHER" id="PTHR43776">
    <property type="entry name" value="TRANSPORT ATP-BINDING PROTEIN"/>
    <property type="match status" value="1"/>
</dbReference>
<dbReference type="SMART" id="SM00382">
    <property type="entry name" value="AAA"/>
    <property type="match status" value="1"/>
</dbReference>
<dbReference type="Pfam" id="PF08352">
    <property type="entry name" value="oligo_HPY"/>
    <property type="match status" value="1"/>
</dbReference>
<evidence type="ECO:0000256" key="5">
    <source>
        <dbReference type="ARBA" id="ARBA00022840"/>
    </source>
</evidence>
<dbReference type="InterPro" id="IPR050319">
    <property type="entry name" value="ABC_transp_ATP-bind"/>
</dbReference>
<dbReference type="CDD" id="cd03257">
    <property type="entry name" value="ABC_NikE_OppD_transporters"/>
    <property type="match status" value="1"/>
</dbReference>
<sequence>MTDAPLLRIKGLSAYYPIKSGVMRRQTGWVKAVEDVTFDIRASETLGLVGESGCGKTTLSRAILGLRDTQAGQIIFDGEDLTGKTAAELVERRRDMQLVFQDPYASLDPKKRVGATVRAGLDIHRIGTRAERDAKVAQIFSRVGLDPSLTNRFSHEFSGGQRQRIGIARALVMKPRFVICDEPVSALDVSIQSQVLNLLKDLQQDLNLTYLFVAHNLSVVEHMVDRVAVMYLGRLVELADRDDLFNAPRHPYTRALIDAIPAVSPRQRRERTLLSGDIPSPSNLPPGCPFQTRCPKVMDKCRAQMPPQRATPDNHMVACWLPEANTDTTIPEDGGDEGARHT</sequence>
<comment type="similarity">
    <text evidence="2">Belongs to the ABC transporter superfamily.</text>
</comment>
<dbReference type="InterPro" id="IPR027417">
    <property type="entry name" value="P-loop_NTPase"/>
</dbReference>
<dbReference type="Gene3D" id="3.40.50.300">
    <property type="entry name" value="P-loop containing nucleotide triphosphate hydrolases"/>
    <property type="match status" value="1"/>
</dbReference>
<keyword evidence="3" id="KW-0813">Transport</keyword>